<protein>
    <submittedName>
        <fullName evidence="2">Uncharacterized protein</fullName>
    </submittedName>
</protein>
<gene>
    <name evidence="2" type="ORF">AAL_01437</name>
</gene>
<feature type="compositionally biased region" description="Acidic residues" evidence="1">
    <location>
        <begin position="77"/>
        <end position="93"/>
    </location>
</feature>
<evidence type="ECO:0000313" key="3">
    <source>
        <dbReference type="Proteomes" id="UP000078544"/>
    </source>
</evidence>
<accession>A0A166RJS5</accession>
<dbReference type="OrthoDB" id="4934446at2759"/>
<proteinExistence type="predicted"/>
<reference evidence="2 3" key="1">
    <citation type="journal article" date="2016" name="Genome Biol. Evol.">
        <title>Divergent and convergent evolution of fungal pathogenicity.</title>
        <authorList>
            <person name="Shang Y."/>
            <person name="Xiao G."/>
            <person name="Zheng P."/>
            <person name="Cen K."/>
            <person name="Zhan S."/>
            <person name="Wang C."/>
        </authorList>
    </citation>
    <scope>NUCLEOTIDE SEQUENCE [LARGE SCALE GENOMIC DNA]</scope>
    <source>
        <strain evidence="2 3">RCEF 2490</strain>
    </source>
</reference>
<dbReference type="Proteomes" id="UP000078544">
    <property type="component" value="Unassembled WGS sequence"/>
</dbReference>
<sequence length="100" mass="10838">MDTAGTEPLLTLLHRLQVEFQDVNLMTRQPVGYMESAELGCKLGLGLSFGWREETKQFTQVCYKGQKIVVSNGGVSDDGESNGDESNGDESEGESSSMEG</sequence>
<evidence type="ECO:0000313" key="2">
    <source>
        <dbReference type="EMBL" id="OAA32105.1"/>
    </source>
</evidence>
<comment type="caution">
    <text evidence="2">The sequence shown here is derived from an EMBL/GenBank/DDBJ whole genome shotgun (WGS) entry which is preliminary data.</text>
</comment>
<name>A0A166RJS5_9HYPO</name>
<keyword evidence="3" id="KW-1185">Reference proteome</keyword>
<feature type="region of interest" description="Disordered" evidence="1">
    <location>
        <begin position="71"/>
        <end position="100"/>
    </location>
</feature>
<evidence type="ECO:0000256" key="1">
    <source>
        <dbReference type="SAM" id="MobiDB-lite"/>
    </source>
</evidence>
<dbReference type="AlphaFoldDB" id="A0A166RJS5"/>
<organism evidence="2 3">
    <name type="scientific">Moelleriella libera RCEF 2490</name>
    <dbReference type="NCBI Taxonomy" id="1081109"/>
    <lineage>
        <taxon>Eukaryota</taxon>
        <taxon>Fungi</taxon>
        <taxon>Dikarya</taxon>
        <taxon>Ascomycota</taxon>
        <taxon>Pezizomycotina</taxon>
        <taxon>Sordariomycetes</taxon>
        <taxon>Hypocreomycetidae</taxon>
        <taxon>Hypocreales</taxon>
        <taxon>Clavicipitaceae</taxon>
        <taxon>Moelleriella</taxon>
    </lineage>
</organism>
<dbReference type="EMBL" id="AZGY01000002">
    <property type="protein sequence ID" value="OAA32105.1"/>
    <property type="molecule type" value="Genomic_DNA"/>
</dbReference>